<dbReference type="EMBL" id="SUNH01000007">
    <property type="protein sequence ID" value="TJZ85810.1"/>
    <property type="molecule type" value="Genomic_DNA"/>
</dbReference>
<protein>
    <recommendedName>
        <fullName evidence="3">Helix-turn-helix domain-containing protein</fullName>
    </recommendedName>
</protein>
<reference evidence="1 2" key="1">
    <citation type="submission" date="2019-04" db="EMBL/GenBank/DDBJ databases">
        <authorList>
            <person name="Li J."/>
        </authorList>
    </citation>
    <scope>NUCLEOTIDE SEQUENCE [LARGE SCALE GENOMIC DNA]</scope>
    <source>
        <strain evidence="1 2">CCTCC AB2016182</strain>
    </source>
</reference>
<dbReference type="AlphaFoldDB" id="A0A4U0QVP3"/>
<accession>A0A4U0QVP3</accession>
<gene>
    <name evidence="1" type="ORF">FA740_05265</name>
</gene>
<sequence>MSYRQHFAIVWQRFITENFDSPAHAAHVFQVDASTAANWWTGQNAPSGWVVGRAIADPLLRDAALHLLTGQP</sequence>
<dbReference type="OrthoDB" id="7870010at2"/>
<keyword evidence="2" id="KW-1185">Reference proteome</keyword>
<proteinExistence type="predicted"/>
<evidence type="ECO:0008006" key="3">
    <source>
        <dbReference type="Google" id="ProtNLM"/>
    </source>
</evidence>
<dbReference type="Proteomes" id="UP000306223">
    <property type="component" value="Unassembled WGS sequence"/>
</dbReference>
<dbReference type="RefSeq" id="WP_136855735.1">
    <property type="nucleotide sequence ID" value="NZ_SUNH01000007.1"/>
</dbReference>
<organism evidence="1 2">
    <name type="scientific">Paracoccus hibiscisoli</name>
    <dbReference type="NCBI Taxonomy" id="2023261"/>
    <lineage>
        <taxon>Bacteria</taxon>
        <taxon>Pseudomonadati</taxon>
        <taxon>Pseudomonadota</taxon>
        <taxon>Alphaproteobacteria</taxon>
        <taxon>Rhodobacterales</taxon>
        <taxon>Paracoccaceae</taxon>
        <taxon>Paracoccus</taxon>
    </lineage>
</organism>
<evidence type="ECO:0000313" key="2">
    <source>
        <dbReference type="Proteomes" id="UP000306223"/>
    </source>
</evidence>
<comment type="caution">
    <text evidence="1">The sequence shown here is derived from an EMBL/GenBank/DDBJ whole genome shotgun (WGS) entry which is preliminary data.</text>
</comment>
<evidence type="ECO:0000313" key="1">
    <source>
        <dbReference type="EMBL" id="TJZ85810.1"/>
    </source>
</evidence>
<name>A0A4U0QVP3_9RHOB</name>